<gene>
    <name evidence="2" type="primary">LOC497941</name>
    <name evidence="2" type="ORF">rCG_35519</name>
</gene>
<name>A6HFW4_RAT</name>
<organism evidence="2 3">
    <name type="scientific">Rattus norvegicus</name>
    <name type="common">Rat</name>
    <dbReference type="NCBI Taxonomy" id="10116"/>
    <lineage>
        <taxon>Eukaryota</taxon>
        <taxon>Metazoa</taxon>
        <taxon>Chordata</taxon>
        <taxon>Craniata</taxon>
        <taxon>Vertebrata</taxon>
        <taxon>Euteleostomi</taxon>
        <taxon>Mammalia</taxon>
        <taxon>Eutheria</taxon>
        <taxon>Euarchontoglires</taxon>
        <taxon>Glires</taxon>
        <taxon>Rodentia</taxon>
        <taxon>Myomorpha</taxon>
        <taxon>Muroidea</taxon>
        <taxon>Muridae</taxon>
        <taxon>Murinae</taxon>
        <taxon>Rattus</taxon>
    </lineage>
</organism>
<evidence type="ECO:0000256" key="1">
    <source>
        <dbReference type="SAM" id="MobiDB-lite"/>
    </source>
</evidence>
<dbReference type="Proteomes" id="UP000234681">
    <property type="component" value="Chromosome 10"/>
</dbReference>
<reference evidence="2 3" key="1">
    <citation type="submission" date="2005-07" db="EMBL/GenBank/DDBJ databases">
        <authorList>
            <person name="Mural R.J."/>
            <person name="Li P.W."/>
            <person name="Adams M.D."/>
            <person name="Amanatides P.G."/>
            <person name="Baden-Tillson H."/>
            <person name="Barnstead M."/>
            <person name="Chin S.H."/>
            <person name="Dew I."/>
            <person name="Evans C.A."/>
            <person name="Ferriera S."/>
            <person name="Flanigan M."/>
            <person name="Fosler C."/>
            <person name="Glodek A."/>
            <person name="Gu Z."/>
            <person name="Holt R.A."/>
            <person name="Jennings D."/>
            <person name="Kraft C.L."/>
            <person name="Lu F."/>
            <person name="Nguyen T."/>
            <person name="Nusskern D.R."/>
            <person name="Pfannkoch C.M."/>
            <person name="Sitter C."/>
            <person name="Sutton G.G."/>
            <person name="Venter J.C."/>
            <person name="Wang Z."/>
            <person name="Woodage T."/>
            <person name="Zheng X.H."/>
            <person name="Zhong F."/>
        </authorList>
    </citation>
    <scope>NUCLEOTIDE SEQUENCE [LARGE SCALE GENOMIC DNA]</scope>
    <source>
        <strain>BN</strain>
        <strain evidence="3">Sprague-Dawley</strain>
    </source>
</reference>
<feature type="compositionally biased region" description="Polar residues" evidence="1">
    <location>
        <begin position="56"/>
        <end position="76"/>
    </location>
</feature>
<evidence type="ECO:0000313" key="3">
    <source>
        <dbReference type="Proteomes" id="UP000234681"/>
    </source>
</evidence>
<proteinExistence type="predicted"/>
<accession>A6HFW4</accession>
<dbReference type="EMBL" id="CH473948">
    <property type="protein sequence ID" value="EDM04919.1"/>
    <property type="molecule type" value="Genomic_DNA"/>
</dbReference>
<feature type="region of interest" description="Disordered" evidence="1">
    <location>
        <begin position="41"/>
        <end position="85"/>
    </location>
</feature>
<dbReference type="AlphaFoldDB" id="A6HFW4"/>
<protein>
    <submittedName>
        <fullName evidence="2">Similar to G protein pathway suppressor 2, isoform CRA_d</fullName>
    </submittedName>
</protein>
<evidence type="ECO:0000313" key="2">
    <source>
        <dbReference type="EMBL" id="EDM04919.1"/>
    </source>
</evidence>
<feature type="non-terminal residue" evidence="2">
    <location>
        <position position="101"/>
    </location>
</feature>
<sequence length="101" mass="11129">MPTSRLASLTHLLCGPCIPKLCIQPLDSWLPLSSLYRYKQPGSQALPPPANRALDSLSSNTARTHDSITSNHQITPTHPPSLRVGSYVSQTNKMYKIYLPS</sequence>